<proteinExistence type="predicted"/>
<reference evidence="1 2" key="1">
    <citation type="submission" date="2010-08" db="EMBL/GenBank/DDBJ databases">
        <authorList>
            <consortium name="US DOE Joint Genome Institute (JGI-PGF)"/>
            <person name="Lucas S."/>
            <person name="Copeland A."/>
            <person name="Lapidus A."/>
            <person name="Cheng J.-F."/>
            <person name="Bruce D."/>
            <person name="Goodwin L."/>
            <person name="Pitluck S."/>
            <person name="Land M.L."/>
            <person name="Hauser L."/>
            <person name="Chang Y.-J."/>
            <person name="Anderson I.J."/>
            <person name="Johnson E."/>
            <person name="Mulhopadhyay B."/>
            <person name="Kyrpides N."/>
            <person name="Woyke T.J."/>
        </authorList>
    </citation>
    <scope>NUCLEOTIDE SEQUENCE [LARGE SCALE GENOMIC DNA]</scope>
    <source>
        <strain evidence="1 2">6</strain>
    </source>
</reference>
<protein>
    <recommendedName>
        <fullName evidence="3">Collagenase-like protease</fullName>
    </recommendedName>
</protein>
<evidence type="ECO:0000313" key="1">
    <source>
        <dbReference type="EMBL" id="EIM55932.1"/>
    </source>
</evidence>
<dbReference type="eggNOG" id="COG0826">
    <property type="taxonomic scope" value="Bacteria"/>
</dbReference>
<reference evidence="1 2" key="2">
    <citation type="submission" date="2012-02" db="EMBL/GenBank/DDBJ databases">
        <title>Improved High-Quality Draft sequence of Eubacterium cellulosolvens 6.</title>
        <authorList>
            <consortium name="US DOE Joint Genome Institute"/>
            <person name="Lucas S."/>
            <person name="Han J."/>
            <person name="Lapidus A."/>
            <person name="Cheng J.-F."/>
            <person name="Goodwin L."/>
            <person name="Pitluck S."/>
            <person name="Peters L."/>
            <person name="Mikhailova N."/>
            <person name="Gu W."/>
            <person name="Detter J.C."/>
            <person name="Han C."/>
            <person name="Tapia R."/>
            <person name="Land M."/>
            <person name="Hauser L."/>
            <person name="Kyrpides N."/>
            <person name="Ivanova N."/>
            <person name="Pagani I."/>
            <person name="Johnson E."/>
            <person name="Mukhopadhyay B."/>
            <person name="Anderson I."/>
            <person name="Woyke T."/>
        </authorList>
    </citation>
    <scope>NUCLEOTIDE SEQUENCE [LARGE SCALE GENOMIC DNA]</scope>
    <source>
        <strain evidence="1 2">6</strain>
    </source>
</reference>
<organism evidence="1 2">
    <name type="scientific">Eubacterium cellulosolvens (strain ATCC 43171 / JCM 9499 / 6)</name>
    <name type="common">Cillobacterium cellulosolvens</name>
    <dbReference type="NCBI Taxonomy" id="633697"/>
    <lineage>
        <taxon>Bacteria</taxon>
        <taxon>Bacillati</taxon>
        <taxon>Bacillota</taxon>
        <taxon>Clostridia</taxon>
        <taxon>Eubacteriales</taxon>
        <taxon>Eubacteriaceae</taxon>
        <taxon>Eubacterium</taxon>
    </lineage>
</organism>
<dbReference type="AlphaFoldDB" id="I5AQ59"/>
<dbReference type="STRING" id="633697.EubceDRAFT1_0064"/>
<gene>
    <name evidence="1" type="ORF">EubceDRAFT1_0064</name>
</gene>
<evidence type="ECO:0000313" key="2">
    <source>
        <dbReference type="Proteomes" id="UP000005753"/>
    </source>
</evidence>
<dbReference type="Proteomes" id="UP000005753">
    <property type="component" value="Chromosome"/>
</dbReference>
<dbReference type="HOGENOM" id="CLU_917352_0_0_9"/>
<accession>I5AQ59</accession>
<evidence type="ECO:0008006" key="3">
    <source>
        <dbReference type="Google" id="ProtNLM"/>
    </source>
</evidence>
<name>I5AQ59_EUBC6</name>
<sequence>MNYPEKVAEGKLAEVIDHFSTGYIFDGHSSDGIEKDLIQLTGNFIIRNYEREVQALTAHYHLPGLFEFYELYRIFLPLYRSHPEYFYSWCDIGSVYGAPPDCIWGGGRIECGEDNPREVLALLKEYGISARLTFSNSLLREEHLKDERCNELCRLFSSGADMHNGVIVHSDLLLQYLREKYPELYLVSSTTKVLTSFPAFEEELKREEFDYVVPDFRLNKRMEDLGKLSPEYKEKTEFLCNECCAFGCKNRKACYENVSRQNLGEDCPDFPCSSPGGAEGYRFSRAMENPGFLSVGDIWNTYLPMGFTNFKIEGRGLGSALVLEFFLYYMVRPEYQIHVREAVYLDNMLDLF</sequence>
<keyword evidence="2" id="KW-1185">Reference proteome</keyword>
<dbReference type="EMBL" id="CM001487">
    <property type="protein sequence ID" value="EIM55932.1"/>
    <property type="molecule type" value="Genomic_DNA"/>
</dbReference>